<organism evidence="1 2">
    <name type="scientific">Ficus carica</name>
    <name type="common">Common fig</name>
    <dbReference type="NCBI Taxonomy" id="3494"/>
    <lineage>
        <taxon>Eukaryota</taxon>
        <taxon>Viridiplantae</taxon>
        <taxon>Streptophyta</taxon>
        <taxon>Embryophyta</taxon>
        <taxon>Tracheophyta</taxon>
        <taxon>Spermatophyta</taxon>
        <taxon>Magnoliopsida</taxon>
        <taxon>eudicotyledons</taxon>
        <taxon>Gunneridae</taxon>
        <taxon>Pentapetalae</taxon>
        <taxon>rosids</taxon>
        <taxon>fabids</taxon>
        <taxon>Rosales</taxon>
        <taxon>Moraceae</taxon>
        <taxon>Ficeae</taxon>
        <taxon>Ficus</taxon>
    </lineage>
</organism>
<reference evidence="1" key="1">
    <citation type="submission" date="2023-07" db="EMBL/GenBank/DDBJ databases">
        <title>draft genome sequence of fig (Ficus carica).</title>
        <authorList>
            <person name="Takahashi T."/>
            <person name="Nishimura K."/>
        </authorList>
    </citation>
    <scope>NUCLEOTIDE SEQUENCE</scope>
</reference>
<sequence length="122" mass="13735">MAPSLLSLKSLPTCRLAVAGRRRRRRRRLPITAAAAVTVSSLPENTVAIASRACDRQHSNSRVNHLAVIRDFARAQHEQRFQAPSAVPLFVAAGIERKTASPRRNREEIARIANVRPRFRRH</sequence>
<comment type="caution">
    <text evidence="1">The sequence shown here is derived from an EMBL/GenBank/DDBJ whole genome shotgun (WGS) entry which is preliminary data.</text>
</comment>
<keyword evidence="2" id="KW-1185">Reference proteome</keyword>
<dbReference type="Proteomes" id="UP001187192">
    <property type="component" value="Unassembled WGS sequence"/>
</dbReference>
<dbReference type="AlphaFoldDB" id="A0AA87Z6S5"/>
<dbReference type="EMBL" id="BTGU01007233">
    <property type="protein sequence ID" value="GMN29777.1"/>
    <property type="molecule type" value="Genomic_DNA"/>
</dbReference>
<evidence type="ECO:0000313" key="2">
    <source>
        <dbReference type="Proteomes" id="UP001187192"/>
    </source>
</evidence>
<gene>
    <name evidence="1" type="ORF">TIFTF001_049567</name>
</gene>
<proteinExistence type="predicted"/>
<name>A0AA87Z6S5_FICCA</name>
<accession>A0AA87Z6S5</accession>
<protein>
    <submittedName>
        <fullName evidence="1">Uncharacterized protein</fullName>
    </submittedName>
</protein>
<evidence type="ECO:0000313" key="1">
    <source>
        <dbReference type="EMBL" id="GMN29777.1"/>
    </source>
</evidence>